<dbReference type="AlphaFoldDB" id="A0A5N0TC75"/>
<sequence length="193" mass="20735">MAGLTGEAEMSNTARRTIATAAIVAAGASLPVDADAAAYLKLGDIKGESQHKVYKDHIEVLTWSWGVAKPVDVGSKKTGRSTAPCKMATLEMNKLMGVSSVPIVRAVAVGDLLPDATLILTNETAEGPMEYYKFDMRDVFVSDYAVSGSDDSVPTETFTLNFLEVDIEYTITKNTGETTQGPRFMIPSETCQQ</sequence>
<dbReference type="Gene3D" id="2.30.110.20">
    <property type="entry name" value="Hcp1-like"/>
    <property type="match status" value="1"/>
</dbReference>
<dbReference type="EMBL" id="VYXP01000003">
    <property type="protein sequence ID" value="KAA9132625.1"/>
    <property type="molecule type" value="Genomic_DNA"/>
</dbReference>
<dbReference type="InterPro" id="IPR008514">
    <property type="entry name" value="T6SS_Hcp"/>
</dbReference>
<gene>
    <name evidence="1" type="ORF">F3N42_05245</name>
</gene>
<reference evidence="1 2" key="1">
    <citation type="submission" date="2019-09" db="EMBL/GenBank/DDBJ databases">
        <title>Wenzhouxiangella sp. Genome sequencing and assembly.</title>
        <authorList>
            <person name="Zhang R."/>
        </authorList>
    </citation>
    <scope>NUCLEOTIDE SEQUENCE [LARGE SCALE GENOMIC DNA]</scope>
    <source>
        <strain evidence="1 2">W260</strain>
    </source>
</reference>
<dbReference type="PANTHER" id="PTHR36152:SF1">
    <property type="entry name" value="UBIQUITIN-LIKE DOMAIN-CONTAINING PROTEIN"/>
    <property type="match status" value="1"/>
</dbReference>
<protein>
    <submittedName>
        <fullName evidence="1">Type VI secretion system tube protein Hcp</fullName>
    </submittedName>
</protein>
<dbReference type="SUPFAM" id="SSF141452">
    <property type="entry name" value="Hcp1-like"/>
    <property type="match status" value="1"/>
</dbReference>
<dbReference type="InterPro" id="IPR036624">
    <property type="entry name" value="Hcp1-lik_sf"/>
</dbReference>
<accession>A0A5N0TC75</accession>
<proteinExistence type="predicted"/>
<dbReference type="Pfam" id="PF05638">
    <property type="entry name" value="T6SS_HCP"/>
    <property type="match status" value="1"/>
</dbReference>
<dbReference type="InterPro" id="IPR053165">
    <property type="entry name" value="HSI-I_assembly_Hcp1"/>
</dbReference>
<name>A0A5N0TC75_9GAMM</name>
<keyword evidence="2" id="KW-1185">Reference proteome</keyword>
<dbReference type="Proteomes" id="UP000325372">
    <property type="component" value="Unassembled WGS sequence"/>
</dbReference>
<evidence type="ECO:0000313" key="1">
    <source>
        <dbReference type="EMBL" id="KAA9132625.1"/>
    </source>
</evidence>
<comment type="caution">
    <text evidence="1">The sequence shown here is derived from an EMBL/GenBank/DDBJ whole genome shotgun (WGS) entry which is preliminary data.</text>
</comment>
<dbReference type="PANTHER" id="PTHR36152">
    <property type="entry name" value="CYTOPLASMIC PROTEIN-RELATED"/>
    <property type="match status" value="1"/>
</dbReference>
<evidence type="ECO:0000313" key="2">
    <source>
        <dbReference type="Proteomes" id="UP000325372"/>
    </source>
</evidence>
<organism evidence="1 2">
    <name type="scientific">Marinihelvus fidelis</name>
    <dbReference type="NCBI Taxonomy" id="2613842"/>
    <lineage>
        <taxon>Bacteria</taxon>
        <taxon>Pseudomonadati</taxon>
        <taxon>Pseudomonadota</taxon>
        <taxon>Gammaproteobacteria</taxon>
        <taxon>Chromatiales</taxon>
        <taxon>Wenzhouxiangellaceae</taxon>
        <taxon>Marinihelvus</taxon>
    </lineage>
</organism>